<dbReference type="AlphaFoldDB" id="A0A9D4MAK0"/>
<accession>A0A9D4MAK0</accession>
<sequence>MEIERENLLNTVADAIETRPQHKARLSINRNVYTQDQYDAKYAQSNATKSNLSALVKRNYKPAHPDRLVKSRYRISRA</sequence>
<keyword evidence="2" id="KW-1185">Reference proteome</keyword>
<organism evidence="1 2">
    <name type="scientific">Dreissena polymorpha</name>
    <name type="common">Zebra mussel</name>
    <name type="synonym">Mytilus polymorpha</name>
    <dbReference type="NCBI Taxonomy" id="45954"/>
    <lineage>
        <taxon>Eukaryota</taxon>
        <taxon>Metazoa</taxon>
        <taxon>Spiralia</taxon>
        <taxon>Lophotrochozoa</taxon>
        <taxon>Mollusca</taxon>
        <taxon>Bivalvia</taxon>
        <taxon>Autobranchia</taxon>
        <taxon>Heteroconchia</taxon>
        <taxon>Euheterodonta</taxon>
        <taxon>Imparidentia</taxon>
        <taxon>Neoheterodontei</taxon>
        <taxon>Myida</taxon>
        <taxon>Dreissenoidea</taxon>
        <taxon>Dreissenidae</taxon>
        <taxon>Dreissena</taxon>
    </lineage>
</organism>
<gene>
    <name evidence="1" type="ORF">DPMN_034684</name>
</gene>
<evidence type="ECO:0000313" key="2">
    <source>
        <dbReference type="Proteomes" id="UP000828390"/>
    </source>
</evidence>
<dbReference type="EMBL" id="JAIWYP010000002">
    <property type="protein sequence ID" value="KAH3871481.1"/>
    <property type="molecule type" value="Genomic_DNA"/>
</dbReference>
<comment type="caution">
    <text evidence="1">The sequence shown here is derived from an EMBL/GenBank/DDBJ whole genome shotgun (WGS) entry which is preliminary data.</text>
</comment>
<name>A0A9D4MAK0_DREPO</name>
<reference evidence="1" key="2">
    <citation type="submission" date="2020-11" db="EMBL/GenBank/DDBJ databases">
        <authorList>
            <person name="McCartney M.A."/>
            <person name="Auch B."/>
            <person name="Kono T."/>
            <person name="Mallez S."/>
            <person name="Becker A."/>
            <person name="Gohl D.M."/>
            <person name="Silverstein K.A.T."/>
            <person name="Koren S."/>
            <person name="Bechman K.B."/>
            <person name="Herman A."/>
            <person name="Abrahante J.E."/>
            <person name="Garbe J."/>
        </authorList>
    </citation>
    <scope>NUCLEOTIDE SEQUENCE</scope>
    <source>
        <strain evidence="1">Duluth1</strain>
        <tissue evidence="1">Whole animal</tissue>
    </source>
</reference>
<reference evidence="1" key="1">
    <citation type="journal article" date="2019" name="bioRxiv">
        <title>The Genome of the Zebra Mussel, Dreissena polymorpha: A Resource for Invasive Species Research.</title>
        <authorList>
            <person name="McCartney M.A."/>
            <person name="Auch B."/>
            <person name="Kono T."/>
            <person name="Mallez S."/>
            <person name="Zhang Y."/>
            <person name="Obille A."/>
            <person name="Becker A."/>
            <person name="Abrahante J.E."/>
            <person name="Garbe J."/>
            <person name="Badalamenti J.P."/>
            <person name="Herman A."/>
            <person name="Mangelson H."/>
            <person name="Liachko I."/>
            <person name="Sullivan S."/>
            <person name="Sone E.D."/>
            <person name="Koren S."/>
            <person name="Silverstein K.A.T."/>
            <person name="Beckman K.B."/>
            <person name="Gohl D.M."/>
        </authorList>
    </citation>
    <scope>NUCLEOTIDE SEQUENCE</scope>
    <source>
        <strain evidence="1">Duluth1</strain>
        <tissue evidence="1">Whole animal</tissue>
    </source>
</reference>
<proteinExistence type="predicted"/>
<evidence type="ECO:0000313" key="1">
    <source>
        <dbReference type="EMBL" id="KAH3871481.1"/>
    </source>
</evidence>
<dbReference type="Proteomes" id="UP000828390">
    <property type="component" value="Unassembled WGS sequence"/>
</dbReference>
<protein>
    <submittedName>
        <fullName evidence="1">Uncharacterized protein</fullName>
    </submittedName>
</protein>